<dbReference type="GO" id="GO:0006260">
    <property type="term" value="P:DNA replication"/>
    <property type="evidence" value="ECO:0007669"/>
    <property type="project" value="UniProtKB-KW"/>
</dbReference>
<evidence type="ECO:0000256" key="21">
    <source>
        <dbReference type="SAM" id="MobiDB-lite"/>
    </source>
</evidence>
<dbReference type="GO" id="GO:0005664">
    <property type="term" value="C:nuclear origin of replication recognition complex"/>
    <property type="evidence" value="ECO:0007669"/>
    <property type="project" value="TreeGrafter"/>
</dbReference>
<keyword evidence="11" id="KW-0235">DNA replication</keyword>
<dbReference type="PROSITE" id="PS50082">
    <property type="entry name" value="WD_REPEATS_2"/>
    <property type="match status" value="1"/>
</dbReference>
<evidence type="ECO:0000256" key="8">
    <source>
        <dbReference type="ARBA" id="ARBA00022490"/>
    </source>
</evidence>
<comment type="similarity">
    <text evidence="5">Belongs to the LRWD1 family.</text>
</comment>
<evidence type="ECO:0000256" key="5">
    <source>
        <dbReference type="ARBA" id="ARBA00007545"/>
    </source>
</evidence>
<dbReference type="InterPro" id="IPR001611">
    <property type="entry name" value="Leu-rich_rpt"/>
</dbReference>
<dbReference type="GeneID" id="115828868"/>
<reference evidence="25" key="1">
    <citation type="submission" date="2025-08" db="UniProtKB">
        <authorList>
            <consortium name="RefSeq"/>
        </authorList>
    </citation>
    <scope>IDENTIFICATION</scope>
</reference>
<evidence type="ECO:0000259" key="23">
    <source>
        <dbReference type="Pfam" id="PF23215"/>
    </source>
</evidence>
<dbReference type="PROSITE" id="PS00678">
    <property type="entry name" value="WD_REPEATS_1"/>
    <property type="match status" value="1"/>
</dbReference>
<keyword evidence="16" id="KW-0206">Cytoskeleton</keyword>
<dbReference type="InterPro" id="IPR032675">
    <property type="entry name" value="LRR_dom_sf"/>
</dbReference>
<evidence type="ECO:0000256" key="16">
    <source>
        <dbReference type="ARBA" id="ARBA00023212"/>
    </source>
</evidence>
<dbReference type="SUPFAM" id="SSF50978">
    <property type="entry name" value="WD40 repeat-like"/>
    <property type="match status" value="1"/>
</dbReference>
<evidence type="ECO:0000256" key="9">
    <source>
        <dbReference type="ARBA" id="ARBA00022574"/>
    </source>
</evidence>
<keyword evidence="13" id="KW-0995">Kinetochore</keyword>
<evidence type="ECO:0000256" key="10">
    <source>
        <dbReference type="ARBA" id="ARBA00022614"/>
    </source>
</evidence>
<dbReference type="GO" id="GO:0006325">
    <property type="term" value="P:chromatin organization"/>
    <property type="evidence" value="ECO:0007669"/>
    <property type="project" value="UniProtKB-KW"/>
</dbReference>
<feature type="region of interest" description="Disordered" evidence="21">
    <location>
        <begin position="156"/>
        <end position="344"/>
    </location>
</feature>
<evidence type="ECO:0000313" key="24">
    <source>
        <dbReference type="Proteomes" id="UP000504632"/>
    </source>
</evidence>
<dbReference type="SUPFAM" id="SSF52058">
    <property type="entry name" value="L domain-like"/>
    <property type="match status" value="1"/>
</dbReference>
<evidence type="ECO:0000259" key="22">
    <source>
        <dbReference type="Pfam" id="PF23211"/>
    </source>
</evidence>
<evidence type="ECO:0000256" key="12">
    <source>
        <dbReference type="ARBA" id="ARBA00022737"/>
    </source>
</evidence>
<evidence type="ECO:0000256" key="17">
    <source>
        <dbReference type="ARBA" id="ARBA00023242"/>
    </source>
</evidence>
<evidence type="ECO:0000256" key="13">
    <source>
        <dbReference type="ARBA" id="ARBA00022838"/>
    </source>
</evidence>
<dbReference type="FunFam" id="3.80.10.10:FF:000429">
    <property type="entry name" value="Leucine-rich repeat and WD repeat-containing protein 1"/>
    <property type="match status" value="1"/>
</dbReference>
<dbReference type="InterPro" id="IPR052489">
    <property type="entry name" value="LRWD1"/>
</dbReference>
<keyword evidence="18" id="KW-0137">Centromere</keyword>
<dbReference type="Gene3D" id="2.130.10.10">
    <property type="entry name" value="YVTN repeat-like/Quinoprotein amine dehydrogenase"/>
    <property type="match status" value="1"/>
</dbReference>
<comment type="subcellular location">
    <subcellularLocation>
        <location evidence="4">Chromosome</location>
        <location evidence="4">Centromere</location>
        <location evidence="4">Kinetochore</location>
    </subcellularLocation>
    <subcellularLocation>
        <location evidence="3">Chromosome</location>
        <location evidence="3">Telomere</location>
    </subcellularLocation>
    <subcellularLocation>
        <location evidence="2">Cytoplasm</location>
        <location evidence="2">Cytoskeleton</location>
        <location evidence="2">Microtubule organizing center</location>
        <location evidence="2">Centrosome</location>
    </subcellularLocation>
    <subcellularLocation>
        <location evidence="1">Nucleus</location>
    </subcellularLocation>
</comment>
<keyword evidence="8" id="KW-0963">Cytoplasm</keyword>
<dbReference type="InterPro" id="IPR056363">
    <property type="entry name" value="LRR_LRWD1_dom"/>
</dbReference>
<dbReference type="Pfam" id="PF23215">
    <property type="entry name" value="WD_LRWD1"/>
    <property type="match status" value="1"/>
</dbReference>
<evidence type="ECO:0000256" key="4">
    <source>
        <dbReference type="ARBA" id="ARBA00004629"/>
    </source>
</evidence>
<evidence type="ECO:0000256" key="15">
    <source>
        <dbReference type="ARBA" id="ARBA00022895"/>
    </source>
</evidence>
<evidence type="ECO:0000256" key="2">
    <source>
        <dbReference type="ARBA" id="ARBA00004300"/>
    </source>
</evidence>
<dbReference type="Gene3D" id="3.80.10.10">
    <property type="entry name" value="Ribonuclease Inhibitor"/>
    <property type="match status" value="1"/>
</dbReference>
<dbReference type="FunFam" id="2.130.10.10:FF:000488">
    <property type="entry name" value="Leucine-rich repeat and WD repeat-containing protein 1"/>
    <property type="match status" value="1"/>
</dbReference>
<dbReference type="GO" id="GO:0071169">
    <property type="term" value="P:establishment of protein localization to chromatin"/>
    <property type="evidence" value="ECO:0007669"/>
    <property type="project" value="TreeGrafter"/>
</dbReference>
<evidence type="ECO:0000256" key="6">
    <source>
        <dbReference type="ARBA" id="ARBA00015536"/>
    </source>
</evidence>
<dbReference type="FunCoup" id="A0A6J2WWZ2">
    <property type="interactions" value="904"/>
</dbReference>
<dbReference type="InParanoid" id="A0A6J2WWZ2"/>
<evidence type="ECO:0000313" key="25">
    <source>
        <dbReference type="RefSeq" id="XP_030648825.1"/>
    </source>
</evidence>
<dbReference type="GO" id="GO:0000776">
    <property type="term" value="C:kinetochore"/>
    <property type="evidence" value="ECO:0007669"/>
    <property type="project" value="UniProtKB-KW"/>
</dbReference>
<evidence type="ECO:0000256" key="18">
    <source>
        <dbReference type="ARBA" id="ARBA00023328"/>
    </source>
</evidence>
<dbReference type="Pfam" id="PF23211">
    <property type="entry name" value="LRR_LRWD1"/>
    <property type="match status" value="1"/>
</dbReference>
<gene>
    <name evidence="25" type="primary">lrwd1</name>
</gene>
<dbReference type="GO" id="GO:0000781">
    <property type="term" value="C:chromosome, telomeric region"/>
    <property type="evidence" value="ECO:0007669"/>
    <property type="project" value="UniProtKB-SubCell"/>
</dbReference>
<proteinExistence type="inferred from homology"/>
<keyword evidence="10" id="KW-0433">Leucine-rich repeat</keyword>
<dbReference type="PROSITE" id="PS51450">
    <property type="entry name" value="LRR"/>
    <property type="match status" value="1"/>
</dbReference>
<sequence>MQKITQKVLFERGTPETSKLDQIKTLNLSQMELKSTDLPVSLLSRLCRLERLDLSGNRLQELPRGLTLPCLRVLDCSNNDMEDVTSLQDLGSLEELRLEDNLYLTVNDEHKAMFLLPNLRIFNGKDVSATARHIRYVSSEILRKRVEMIAKEHLRSLTGSGEKQREAETLAGSKENGAENTPAKRKSCDLGTDGNAGGSVKRAKTNGEAVAEASPRKSNRLANAAVPEASPRKSSRLQGTPQKVSQTTPSPRKALRMNDAPTAEDSPRKSSRLQGTPQKNGHVAASPRKVPKSQSISNGKPIAGEESQSKKPRDHSTSQQGRQTRTPTKTGTSAHQETDIKSDVPKEPACLRPIHVLQCHSKDDSPEDFRTQLWACAFEPSQDNRDASGWTHTVATCGGDSVCVIDCETGRVLKKYKVPGEEFFSVAWSTVMMSREVGGLRPCSILAAAGKRGVVKLIHPRANLAYGEFRASRRAVSILRFSPRRASFLFTGAYDNKVIMWDIGGVDRDYNFKVSQLLVLETSSTPLQLCLPPSSPDTHLMTACEDGLYCFDTQLSKNTQKKAEKMEIVFPVYKKKDKTGDYRTIDGLGFLSDDIVASKSHMQGSIYLWSWNRTWASRPGKKREVPAVILAELQWASTDIPYLSLSTCPDYGYVVCGDEKGRLWTYHITESMKSKFKSGKVIPATEVLEWPSPVRTGMSPIEGPSINNVAMDPELRYLVALSDKNMAVIWRREDV</sequence>
<feature type="domain" description="Leucine-rich repeat and WD repeat-containing protein 1 LRR" evidence="22">
    <location>
        <begin position="7"/>
        <end position="149"/>
    </location>
</feature>
<dbReference type="GO" id="GO:0003682">
    <property type="term" value="F:chromatin binding"/>
    <property type="evidence" value="ECO:0007669"/>
    <property type="project" value="TreeGrafter"/>
</dbReference>
<evidence type="ECO:0000256" key="1">
    <source>
        <dbReference type="ARBA" id="ARBA00004123"/>
    </source>
</evidence>
<keyword evidence="14" id="KW-0156">Chromatin regulator</keyword>
<dbReference type="InterPro" id="IPR019775">
    <property type="entry name" value="WD40_repeat_CS"/>
</dbReference>
<evidence type="ECO:0000256" key="14">
    <source>
        <dbReference type="ARBA" id="ARBA00022853"/>
    </source>
</evidence>
<keyword evidence="12" id="KW-0677">Repeat</keyword>
<dbReference type="SMART" id="SM00320">
    <property type="entry name" value="WD40"/>
    <property type="match status" value="4"/>
</dbReference>
<keyword evidence="17" id="KW-0539">Nucleus</keyword>
<accession>A0A6J2WWZ2</accession>
<keyword evidence="15" id="KW-0779">Telomere</keyword>
<feature type="compositionally biased region" description="Basic and acidic residues" evidence="21">
    <location>
        <begin position="307"/>
        <end position="316"/>
    </location>
</feature>
<evidence type="ECO:0000256" key="3">
    <source>
        <dbReference type="ARBA" id="ARBA00004574"/>
    </source>
</evidence>
<keyword evidence="7" id="KW-0158">Chromosome</keyword>
<feature type="compositionally biased region" description="Polar residues" evidence="21">
    <location>
        <begin position="317"/>
        <end position="335"/>
    </location>
</feature>
<dbReference type="PANTHER" id="PTHR24370">
    <property type="entry name" value="OPTICIN"/>
    <property type="match status" value="1"/>
</dbReference>
<dbReference type="GO" id="GO:0005813">
    <property type="term" value="C:centrosome"/>
    <property type="evidence" value="ECO:0007669"/>
    <property type="project" value="UniProtKB-SubCell"/>
</dbReference>
<dbReference type="Proteomes" id="UP000504632">
    <property type="component" value="Chromosome 15"/>
</dbReference>
<dbReference type="InterPro" id="IPR015943">
    <property type="entry name" value="WD40/YVTN_repeat-like_dom_sf"/>
</dbReference>
<dbReference type="OrthoDB" id="7318948at2759"/>
<evidence type="ECO:0000256" key="11">
    <source>
        <dbReference type="ARBA" id="ARBA00022705"/>
    </source>
</evidence>
<keyword evidence="24" id="KW-1185">Reference proteome</keyword>
<dbReference type="SMART" id="SM00369">
    <property type="entry name" value="LRR_TYP"/>
    <property type="match status" value="1"/>
</dbReference>
<feature type="domain" description="Leucine-rich repeat and WD repeat-containing protein 1 WD" evidence="23">
    <location>
        <begin position="351"/>
        <end position="731"/>
    </location>
</feature>
<organism evidence="24 25">
    <name type="scientific">Chanos chanos</name>
    <name type="common">Milkfish</name>
    <name type="synonym">Mugil chanos</name>
    <dbReference type="NCBI Taxonomy" id="29144"/>
    <lineage>
        <taxon>Eukaryota</taxon>
        <taxon>Metazoa</taxon>
        <taxon>Chordata</taxon>
        <taxon>Craniata</taxon>
        <taxon>Vertebrata</taxon>
        <taxon>Euteleostomi</taxon>
        <taxon>Actinopterygii</taxon>
        <taxon>Neopterygii</taxon>
        <taxon>Teleostei</taxon>
        <taxon>Ostariophysi</taxon>
        <taxon>Gonorynchiformes</taxon>
        <taxon>Chanidae</taxon>
        <taxon>Chanos</taxon>
    </lineage>
</organism>
<feature type="repeat" description="WD" evidence="20">
    <location>
        <begin position="469"/>
        <end position="503"/>
    </location>
</feature>
<protein>
    <recommendedName>
        <fullName evidence="6">Leucine-rich repeat and WD repeat-containing protein 1</fullName>
    </recommendedName>
    <alternativeName>
        <fullName evidence="19">Origin recognition complex-associated protein</fullName>
    </alternativeName>
</protein>
<dbReference type="RefSeq" id="XP_030648825.1">
    <property type="nucleotide sequence ID" value="XM_030792965.1"/>
</dbReference>
<evidence type="ECO:0000256" key="20">
    <source>
        <dbReference type="PROSITE-ProRule" id="PRU00221"/>
    </source>
</evidence>
<feature type="compositionally biased region" description="Polar residues" evidence="21">
    <location>
        <begin position="236"/>
        <end position="250"/>
    </location>
</feature>
<dbReference type="InterPro" id="IPR001680">
    <property type="entry name" value="WD40_rpt"/>
</dbReference>
<dbReference type="InterPro" id="IPR003591">
    <property type="entry name" value="Leu-rich_rpt_typical-subtyp"/>
</dbReference>
<dbReference type="InterPro" id="IPR036322">
    <property type="entry name" value="WD40_repeat_dom_sf"/>
</dbReference>
<dbReference type="InterPro" id="IPR056160">
    <property type="entry name" value="WD_LRWD1"/>
</dbReference>
<dbReference type="AlphaFoldDB" id="A0A6J2WWZ2"/>
<dbReference type="PANTHER" id="PTHR24370:SF10">
    <property type="entry name" value="LEUCINE-RICH REPEAT AND WD REPEAT-CONTAINING PROTEIN 1"/>
    <property type="match status" value="1"/>
</dbReference>
<keyword evidence="9 20" id="KW-0853">WD repeat</keyword>
<evidence type="ECO:0000256" key="19">
    <source>
        <dbReference type="ARBA" id="ARBA00033046"/>
    </source>
</evidence>
<evidence type="ECO:0000256" key="7">
    <source>
        <dbReference type="ARBA" id="ARBA00022454"/>
    </source>
</evidence>
<name>A0A6J2WWZ2_CHACN</name>
<dbReference type="CTD" id="222229"/>